<comment type="caution">
    <text evidence="1">The sequence shown here is derived from an EMBL/GenBank/DDBJ whole genome shotgun (WGS) entry which is preliminary data.</text>
</comment>
<evidence type="ECO:0000313" key="2">
    <source>
        <dbReference type="Proteomes" id="UP000789759"/>
    </source>
</evidence>
<keyword evidence="2" id="KW-1185">Reference proteome</keyword>
<proteinExistence type="predicted"/>
<dbReference type="EMBL" id="CAJVQA010000005">
    <property type="protein sequence ID" value="CAG8449011.1"/>
    <property type="molecule type" value="Genomic_DNA"/>
</dbReference>
<name>A0A9N8VFJ2_9GLOM</name>
<dbReference type="AlphaFoldDB" id="A0A9N8VFJ2"/>
<organism evidence="1 2">
    <name type="scientific">Cetraspora pellucida</name>
    <dbReference type="NCBI Taxonomy" id="1433469"/>
    <lineage>
        <taxon>Eukaryota</taxon>
        <taxon>Fungi</taxon>
        <taxon>Fungi incertae sedis</taxon>
        <taxon>Mucoromycota</taxon>
        <taxon>Glomeromycotina</taxon>
        <taxon>Glomeromycetes</taxon>
        <taxon>Diversisporales</taxon>
        <taxon>Gigasporaceae</taxon>
        <taxon>Cetraspora</taxon>
    </lineage>
</organism>
<gene>
    <name evidence="1" type="ORF">CPELLU_LOCUS29</name>
</gene>
<dbReference type="Proteomes" id="UP000789759">
    <property type="component" value="Unassembled WGS sequence"/>
</dbReference>
<evidence type="ECO:0000313" key="1">
    <source>
        <dbReference type="EMBL" id="CAG8449011.1"/>
    </source>
</evidence>
<sequence>MGETKRKPGILKIDFIHRENPWFSLGVTHIKYLNQLIKCDVEGLYINILKQQIEETESLKKRLKKNEIIVEVV</sequence>
<protein>
    <submittedName>
        <fullName evidence="1">23115_t:CDS:1</fullName>
    </submittedName>
</protein>
<reference evidence="1" key="1">
    <citation type="submission" date="2021-06" db="EMBL/GenBank/DDBJ databases">
        <authorList>
            <person name="Kallberg Y."/>
            <person name="Tangrot J."/>
            <person name="Rosling A."/>
        </authorList>
    </citation>
    <scope>NUCLEOTIDE SEQUENCE</scope>
    <source>
        <strain evidence="1">FL966</strain>
    </source>
</reference>
<accession>A0A9N8VFJ2</accession>